<dbReference type="GO" id="GO:0009279">
    <property type="term" value="C:cell outer membrane"/>
    <property type="evidence" value="ECO:0007669"/>
    <property type="project" value="UniProtKB-SubCell"/>
</dbReference>
<dbReference type="AlphaFoldDB" id="A0A5J4S1H1"/>
<comment type="subcellular location">
    <subcellularLocation>
        <location evidence="1">Cell outer membrane</location>
    </subcellularLocation>
</comment>
<sequence length="403" mass="45253">YSNWLQDNKKTNIAVSPGTIENPFMTWEKIKSVNGGLDFGLFDHRLTGSFDYYVRTTTDMLGPAPQLPTILGVNPKRANNTELQDYGYEIQVGWRDRLTNGLNYGVRLLLSDYQTKVLKYPSNKTGDILGYYDGKVVGEIWGYETVGIAKTQAEMDEHLASVGGQSAIYSSWGAGDIMYKNVDGVDGISPGGRTLTDHGDLKVIGNNTPRYQFGIDLTADWKGFDVRAFFQGVGKRDFWQGNYFFWGATSGNWNSNGDESGQSGNNIEDGGMWLSTALVPHIDYFRDADTWSVKNGYQSENLDSYYPKIYFDGDNGKNRKVQTRYLQDASYIRLKNLQIGYTLPQTLTKKVKIEKLRIFFSGENLWTASNMISIFDPETIDGGWNGSVYPLSKVLAFGLNVNF</sequence>
<keyword evidence="3" id="KW-0998">Cell outer membrane</keyword>
<proteinExistence type="predicted"/>
<dbReference type="SUPFAM" id="SSF56935">
    <property type="entry name" value="Porins"/>
    <property type="match status" value="1"/>
</dbReference>
<accession>A0A5J4S1H1</accession>
<dbReference type="Gene3D" id="2.40.170.20">
    <property type="entry name" value="TonB-dependent receptor, beta-barrel domain"/>
    <property type="match status" value="1"/>
</dbReference>
<dbReference type="InterPro" id="IPR036942">
    <property type="entry name" value="Beta-barrel_TonB_sf"/>
</dbReference>
<protein>
    <submittedName>
        <fullName evidence="4">TonB-dependent receptor SusC</fullName>
    </submittedName>
</protein>
<evidence type="ECO:0000256" key="1">
    <source>
        <dbReference type="ARBA" id="ARBA00004442"/>
    </source>
</evidence>
<gene>
    <name evidence="4" type="ORF">EZS27_012927</name>
</gene>
<reference evidence="4" key="1">
    <citation type="submission" date="2019-03" db="EMBL/GenBank/DDBJ databases">
        <title>Single cell metagenomics reveals metabolic interactions within the superorganism composed of flagellate Streblomastix strix and complex community of Bacteroidetes bacteria on its surface.</title>
        <authorList>
            <person name="Treitli S.C."/>
            <person name="Kolisko M."/>
            <person name="Husnik F."/>
            <person name="Keeling P."/>
            <person name="Hampl V."/>
        </authorList>
    </citation>
    <scope>NUCLEOTIDE SEQUENCE</scope>
    <source>
        <strain evidence="4">STM</strain>
    </source>
</reference>
<keyword evidence="2" id="KW-0472">Membrane</keyword>
<feature type="non-terminal residue" evidence="4">
    <location>
        <position position="1"/>
    </location>
</feature>
<evidence type="ECO:0000313" key="4">
    <source>
        <dbReference type="EMBL" id="KAA6339111.1"/>
    </source>
</evidence>
<dbReference type="EMBL" id="SNRY01000563">
    <property type="protein sequence ID" value="KAA6339111.1"/>
    <property type="molecule type" value="Genomic_DNA"/>
</dbReference>
<comment type="caution">
    <text evidence="4">The sequence shown here is derived from an EMBL/GenBank/DDBJ whole genome shotgun (WGS) entry which is preliminary data.</text>
</comment>
<evidence type="ECO:0000256" key="3">
    <source>
        <dbReference type="ARBA" id="ARBA00023237"/>
    </source>
</evidence>
<name>A0A5J4S1H1_9ZZZZ</name>
<evidence type="ECO:0000256" key="2">
    <source>
        <dbReference type="ARBA" id="ARBA00023136"/>
    </source>
</evidence>
<organism evidence="4">
    <name type="scientific">termite gut metagenome</name>
    <dbReference type="NCBI Taxonomy" id="433724"/>
    <lineage>
        <taxon>unclassified sequences</taxon>
        <taxon>metagenomes</taxon>
        <taxon>organismal metagenomes</taxon>
    </lineage>
</organism>
<keyword evidence="4" id="KW-0675">Receptor</keyword>